<sequence>MTTTAGSLDHVREIIDTYVGLGFTGMFLRPLSPYGFAVKTKAIAAYSADRWVKFYKDGLDYILSLNKTGIPFREFYTSVILKKMLTSDDPGFVDLMSPAGIAIKGIVYNYDGAVYASDESRMLAEMGDQTFRLGSLANDSYEDVFLSDALLNPLEESFAGSVPMCDECAFEPYCGAEPVFHHTVQGDFVGRKAESSFCRRSMAVFRHLIELMRSDPDAKRIFLRWANR</sequence>
<dbReference type="EMBL" id="AUZZ01002447">
    <property type="protein sequence ID" value="EQD60467.1"/>
    <property type="molecule type" value="Genomic_DNA"/>
</dbReference>
<name>T1ASU3_9ZZZZ</name>
<organism evidence="1">
    <name type="scientific">mine drainage metagenome</name>
    <dbReference type="NCBI Taxonomy" id="410659"/>
    <lineage>
        <taxon>unclassified sequences</taxon>
        <taxon>metagenomes</taxon>
        <taxon>ecological metagenomes</taxon>
    </lineage>
</organism>
<reference evidence="1" key="2">
    <citation type="journal article" date="2014" name="ISME J.">
        <title>Microbial stratification in low pH oxic and suboxic macroscopic growths along an acid mine drainage.</title>
        <authorList>
            <person name="Mendez-Garcia C."/>
            <person name="Mesa V."/>
            <person name="Sprenger R.R."/>
            <person name="Richter M."/>
            <person name="Diez M.S."/>
            <person name="Solano J."/>
            <person name="Bargiela R."/>
            <person name="Golyshina O.V."/>
            <person name="Manteca A."/>
            <person name="Ramos J.L."/>
            <person name="Gallego J.R."/>
            <person name="Llorente I."/>
            <person name="Martins Dos Santos V.A."/>
            <person name="Jensen O.N."/>
            <person name="Pelaez A.I."/>
            <person name="Sanchez J."/>
            <person name="Ferrer M."/>
        </authorList>
    </citation>
    <scope>NUCLEOTIDE SEQUENCE</scope>
</reference>
<gene>
    <name evidence="1" type="ORF">B2A_03673</name>
</gene>
<accession>T1ASU3</accession>
<dbReference type="AlphaFoldDB" id="T1ASU3"/>
<dbReference type="InterPro" id="IPR013785">
    <property type="entry name" value="Aldolase_TIM"/>
</dbReference>
<dbReference type="Gene3D" id="3.20.20.70">
    <property type="entry name" value="Aldolase class I"/>
    <property type="match status" value="1"/>
</dbReference>
<comment type="caution">
    <text evidence="1">The sequence shown here is derived from an EMBL/GenBank/DDBJ whole genome shotgun (WGS) entry which is preliminary data.</text>
</comment>
<reference evidence="1" key="1">
    <citation type="submission" date="2013-08" db="EMBL/GenBank/DDBJ databases">
        <authorList>
            <person name="Mendez C."/>
            <person name="Richter M."/>
            <person name="Ferrer M."/>
            <person name="Sanchez J."/>
        </authorList>
    </citation>
    <scope>NUCLEOTIDE SEQUENCE</scope>
</reference>
<proteinExistence type="predicted"/>
<evidence type="ECO:0000313" key="1">
    <source>
        <dbReference type="EMBL" id="EQD60467.1"/>
    </source>
</evidence>
<protein>
    <submittedName>
        <fullName evidence="1">Radical SAM domain protein</fullName>
    </submittedName>
</protein>